<evidence type="ECO:0000259" key="2">
    <source>
        <dbReference type="PROSITE" id="PS50234"/>
    </source>
</evidence>
<keyword evidence="1" id="KW-0472">Membrane</keyword>
<keyword evidence="1" id="KW-1133">Transmembrane helix</keyword>
<dbReference type="InterPro" id="IPR018705">
    <property type="entry name" value="DUF2134_membrane"/>
</dbReference>
<gene>
    <name evidence="3" type="ORF">Mal4_57900</name>
</gene>
<dbReference type="Proteomes" id="UP000320496">
    <property type="component" value="Chromosome"/>
</dbReference>
<dbReference type="Pfam" id="PF13400">
    <property type="entry name" value="Tad"/>
    <property type="match status" value="1"/>
</dbReference>
<dbReference type="Pfam" id="PF09977">
    <property type="entry name" value="Tad_C"/>
    <property type="match status" value="1"/>
</dbReference>
<proteinExistence type="predicted"/>
<accession>A0A517ZG07</accession>
<feature type="domain" description="VWFA" evidence="2">
    <location>
        <begin position="480"/>
        <end position="712"/>
    </location>
</feature>
<dbReference type="Gene3D" id="3.40.50.410">
    <property type="entry name" value="von Willebrand factor, type A domain"/>
    <property type="match status" value="1"/>
</dbReference>
<dbReference type="SUPFAM" id="SSF53300">
    <property type="entry name" value="vWA-like"/>
    <property type="match status" value="1"/>
</dbReference>
<sequence>MKRYSLPLPVIGDESTGPRNRRGAFIVVAFFCLTACITFVAFSVDVGTISLTKTKMQNAVDAAALAAAMEITHAVENAGPEVGNLVEYSKSQAAQKAVEVAALNGVYVDPNEDVEFGKRSYNDSTGEFEVTWNESPSNVVRVIARRDDPDVTKPDGQLQLFFAGVTGDRTAKIRAEAVAYVEARDIVTVLDFSGSMTYDSQFRSETVDKLGIPAIETNLQQIYNDLQPVDVGDMIFTPKYLSLDSPPSDNPDDPTATVTFKYDETEITSDQPYSEVVLEFTNGKSQKFTGLNESGGTYSGSDSNSGKDIATVWVKYIVGEEVTVAGESGSGCRPTIEVTFAADTTSVYIESSKDLSNVVLEFEDGTQYKFDNLNQGKTGTFQGQGDNAGKTIETVWVKSGCNSSGDGPGYGERFDTPDSAATLIAYRFDDTNENVEAVFGLDTVAYPYPSGSWDDFIDYVRSDSDINRGSYREMYGGMTFVHYLLDKKRRHYQTPDLYKTRHYPFHAIKEGHTLFADFLEDLGFGDTLGLVSYDTYHRLEMVLNDTDMPYVDISAEPLTTDYDSVATIMQHKQAAHYYDTTNVGGGISRAISSIQSYGRPGARPTILLMTDGNANVTESYTVPSDWDWDELFDYDGDGAADYQLSGGESNYDAKMFALVKAKEAVDNDMTIHTLSVGAGADRDLMRAIAHMANGHWIDVPGGSTISAMEAEVLEAFNRIAAFVPPAKLLSGN</sequence>
<evidence type="ECO:0000313" key="4">
    <source>
        <dbReference type="Proteomes" id="UP000320496"/>
    </source>
</evidence>
<dbReference type="InterPro" id="IPR002035">
    <property type="entry name" value="VWF_A"/>
</dbReference>
<evidence type="ECO:0000256" key="1">
    <source>
        <dbReference type="SAM" id="Phobius"/>
    </source>
</evidence>
<dbReference type="PROSITE" id="PS50234">
    <property type="entry name" value="VWFA"/>
    <property type="match status" value="1"/>
</dbReference>
<feature type="transmembrane region" description="Helical" evidence="1">
    <location>
        <begin position="24"/>
        <end position="44"/>
    </location>
</feature>
<organism evidence="3 4">
    <name type="scientific">Maioricimonas rarisocia</name>
    <dbReference type="NCBI Taxonomy" id="2528026"/>
    <lineage>
        <taxon>Bacteria</taxon>
        <taxon>Pseudomonadati</taxon>
        <taxon>Planctomycetota</taxon>
        <taxon>Planctomycetia</taxon>
        <taxon>Planctomycetales</taxon>
        <taxon>Planctomycetaceae</taxon>
        <taxon>Maioricimonas</taxon>
    </lineage>
</organism>
<name>A0A517ZG07_9PLAN</name>
<dbReference type="OrthoDB" id="226477at2"/>
<evidence type="ECO:0000313" key="3">
    <source>
        <dbReference type="EMBL" id="QDU41423.1"/>
    </source>
</evidence>
<dbReference type="EMBL" id="CP036275">
    <property type="protein sequence ID" value="QDU41423.1"/>
    <property type="molecule type" value="Genomic_DNA"/>
</dbReference>
<dbReference type="RefSeq" id="WP_145372805.1">
    <property type="nucleotide sequence ID" value="NZ_CP036275.1"/>
</dbReference>
<dbReference type="InterPro" id="IPR028087">
    <property type="entry name" value="Tad_N"/>
</dbReference>
<dbReference type="AlphaFoldDB" id="A0A517ZG07"/>
<keyword evidence="4" id="KW-1185">Reference proteome</keyword>
<dbReference type="InterPro" id="IPR036465">
    <property type="entry name" value="vWFA_dom_sf"/>
</dbReference>
<dbReference type="KEGG" id="mri:Mal4_57900"/>
<keyword evidence="1" id="KW-0812">Transmembrane</keyword>
<reference evidence="3 4" key="1">
    <citation type="submission" date="2019-02" db="EMBL/GenBank/DDBJ databases">
        <title>Deep-cultivation of Planctomycetes and their phenomic and genomic characterization uncovers novel biology.</title>
        <authorList>
            <person name="Wiegand S."/>
            <person name="Jogler M."/>
            <person name="Boedeker C."/>
            <person name="Pinto D."/>
            <person name="Vollmers J."/>
            <person name="Rivas-Marin E."/>
            <person name="Kohn T."/>
            <person name="Peeters S.H."/>
            <person name="Heuer A."/>
            <person name="Rast P."/>
            <person name="Oberbeckmann S."/>
            <person name="Bunk B."/>
            <person name="Jeske O."/>
            <person name="Meyerdierks A."/>
            <person name="Storesund J.E."/>
            <person name="Kallscheuer N."/>
            <person name="Luecker S."/>
            <person name="Lage O.M."/>
            <person name="Pohl T."/>
            <person name="Merkel B.J."/>
            <person name="Hornburger P."/>
            <person name="Mueller R.-W."/>
            <person name="Bruemmer F."/>
            <person name="Labrenz M."/>
            <person name="Spormann A.M."/>
            <person name="Op den Camp H."/>
            <person name="Overmann J."/>
            <person name="Amann R."/>
            <person name="Jetten M.S.M."/>
            <person name="Mascher T."/>
            <person name="Medema M.H."/>
            <person name="Devos D.P."/>
            <person name="Kaster A.-K."/>
            <person name="Ovreas L."/>
            <person name="Rohde M."/>
            <person name="Galperin M.Y."/>
            <person name="Jogler C."/>
        </authorList>
    </citation>
    <scope>NUCLEOTIDE SEQUENCE [LARGE SCALE GENOMIC DNA]</scope>
    <source>
        <strain evidence="3 4">Mal4</strain>
    </source>
</reference>
<protein>
    <submittedName>
        <fullName evidence="3">von Willebrand factor type A domain protein</fullName>
    </submittedName>
</protein>